<evidence type="ECO:0000259" key="2">
    <source>
        <dbReference type="Pfam" id="PF04432"/>
    </source>
</evidence>
<evidence type="ECO:0000259" key="1">
    <source>
        <dbReference type="Pfam" id="PF04422"/>
    </source>
</evidence>
<dbReference type="Pfam" id="PF04422">
    <property type="entry name" value="FrhB_FdhB_N"/>
    <property type="match status" value="1"/>
</dbReference>
<dbReference type="GO" id="GO:0033354">
    <property type="term" value="P:chlorophyll cycle"/>
    <property type="evidence" value="ECO:0007669"/>
    <property type="project" value="TreeGrafter"/>
</dbReference>
<dbReference type="GO" id="GO:0090415">
    <property type="term" value="F:7-hydroxymethyl chlorophyll a reductase activity"/>
    <property type="evidence" value="ECO:0007669"/>
    <property type="project" value="TreeGrafter"/>
</dbReference>
<dbReference type="InterPro" id="IPR045220">
    <property type="entry name" value="FRHB/FDHB/HCAR-like"/>
</dbReference>
<dbReference type="EMBL" id="LZYB01000003">
    <property type="protein sequence ID" value="OBV11210.1"/>
    <property type="molecule type" value="Genomic_DNA"/>
</dbReference>
<reference evidence="3 4" key="1">
    <citation type="submission" date="2016-06" db="EMBL/GenBank/DDBJ databases">
        <title>Genome sequence of Porphyrobacter dokdonensis DSW-74.</title>
        <authorList>
            <person name="Kim J.F."/>
            <person name="Song J.Y."/>
        </authorList>
    </citation>
    <scope>NUCLEOTIDE SEQUENCE [LARGE SCALE GENOMIC DNA]</scope>
    <source>
        <strain evidence="3 4">DSW-74</strain>
    </source>
</reference>
<dbReference type="PANTHER" id="PTHR31332">
    <property type="entry name" value="7-HYDROXYMETHYL CHLOROPHYLL A REDUCTASE, CHLOROPLASTIC"/>
    <property type="match status" value="1"/>
</dbReference>
<dbReference type="PATRIC" id="fig|1300349.4.peg.1613"/>
<feature type="domain" description="Coenzyme F420 hydrogenase/dehydrogenase beta subunit N-terminal" evidence="1">
    <location>
        <begin position="89"/>
        <end position="160"/>
    </location>
</feature>
<dbReference type="STRING" id="1300349.I603_1618"/>
<keyword evidence="4" id="KW-1185">Reference proteome</keyword>
<dbReference type="AlphaFoldDB" id="A0A1A7BJ36"/>
<accession>A0A1A7BJ36</accession>
<protein>
    <submittedName>
        <fullName evidence="3">Coenzyme F420-reducing hydrogenase, beta subunit-like protein</fullName>
    </submittedName>
</protein>
<evidence type="ECO:0000313" key="3">
    <source>
        <dbReference type="EMBL" id="OBV11210.1"/>
    </source>
</evidence>
<dbReference type="InterPro" id="IPR007525">
    <property type="entry name" value="FrhB_FdhB_C"/>
</dbReference>
<evidence type="ECO:0000313" key="4">
    <source>
        <dbReference type="Proteomes" id="UP000092484"/>
    </source>
</evidence>
<sequence>MFDIETIKANGLCSGCGLCAGLGTGDTPAIAMRDTPEGLRRPERVGPVSPQMAAVIDRACPGVNIRHDPAEHEAEYHSVWGPVVGARLGWSTDDDLRRNASSGGALSAILTHLLISGEIDYVVQTAVSEDSPVRNALYVSTGRDEVFHAAGSRYAPSSPLEDISKRLDSPGRFAFVGKPCDVAGLRQLARIDRRVDEKVSYMLAFMCAGVPSYRGTSAVLAAMGVKDESQVTAFRFRGDGWPGYATAQMADGTRFTMDYNTSWGSILNRHLQFRCKICPDGIGEFADIVCADGWHCDEKGYPLFEEQEGRSIVLSRTRKGEELVLRAMNARNLACEPLEIEQIRHIQPFQARRKGLVLPRLMAMTVMGRKRPRFKNLSLFENVRALGIKESVRSMLGALQRLVQAGDRQI</sequence>
<dbReference type="RefSeq" id="WP_068863838.1">
    <property type="nucleotide sequence ID" value="NZ_LZYB01000003.1"/>
</dbReference>
<dbReference type="PANTHER" id="PTHR31332:SF0">
    <property type="entry name" value="7-HYDROXYMETHYL CHLOROPHYLL A REDUCTASE, CHLOROPLASTIC"/>
    <property type="match status" value="1"/>
</dbReference>
<dbReference type="Proteomes" id="UP000092484">
    <property type="component" value="Unassembled WGS sequence"/>
</dbReference>
<gene>
    <name evidence="3" type="ORF">I603_1618</name>
</gene>
<dbReference type="Pfam" id="PF04432">
    <property type="entry name" value="FrhB_FdhB_C"/>
    <property type="match status" value="1"/>
</dbReference>
<comment type="caution">
    <text evidence="3">The sequence shown here is derived from an EMBL/GenBank/DDBJ whole genome shotgun (WGS) entry which is preliminary data.</text>
</comment>
<dbReference type="InterPro" id="IPR007516">
    <property type="entry name" value="Co_F420_Hydgase/DH_bsu_N"/>
</dbReference>
<proteinExistence type="predicted"/>
<name>A0A1A7BJ36_9SPHN</name>
<organism evidence="3 4">
    <name type="scientific">Erythrobacter dokdonensis DSW-74</name>
    <dbReference type="NCBI Taxonomy" id="1300349"/>
    <lineage>
        <taxon>Bacteria</taxon>
        <taxon>Pseudomonadati</taxon>
        <taxon>Pseudomonadota</taxon>
        <taxon>Alphaproteobacteria</taxon>
        <taxon>Sphingomonadales</taxon>
        <taxon>Erythrobacteraceae</taxon>
        <taxon>Erythrobacter/Porphyrobacter group</taxon>
        <taxon>Erythrobacter</taxon>
    </lineage>
</organism>
<feature type="domain" description="Coenzyme F420 hydrogenase/dehydrogenase beta subunit C-terminal" evidence="2">
    <location>
        <begin position="172"/>
        <end position="339"/>
    </location>
</feature>